<evidence type="ECO:0000256" key="1">
    <source>
        <dbReference type="SAM" id="SignalP"/>
    </source>
</evidence>
<dbReference type="Pfam" id="PF10282">
    <property type="entry name" value="Lactonase"/>
    <property type="match status" value="1"/>
</dbReference>
<dbReference type="EMBL" id="BSNK01000002">
    <property type="protein sequence ID" value="GLQ25020.1"/>
    <property type="molecule type" value="Genomic_DNA"/>
</dbReference>
<dbReference type="Gene3D" id="2.130.10.10">
    <property type="entry name" value="YVTN repeat-like/Quinoprotein amine dehydrogenase"/>
    <property type="match status" value="2"/>
</dbReference>
<reference evidence="2" key="2">
    <citation type="submission" date="2023-01" db="EMBL/GenBank/DDBJ databases">
        <title>Draft genome sequence of Algimonas ampicilliniresistens strain NBRC 108219.</title>
        <authorList>
            <person name="Sun Q."/>
            <person name="Mori K."/>
        </authorList>
    </citation>
    <scope>NUCLEOTIDE SEQUENCE</scope>
    <source>
        <strain evidence="2">NBRC 108219</strain>
    </source>
</reference>
<dbReference type="RefSeq" id="WP_284392093.1">
    <property type="nucleotide sequence ID" value="NZ_BSNK01000002.1"/>
</dbReference>
<dbReference type="Proteomes" id="UP001161391">
    <property type="component" value="Unassembled WGS sequence"/>
</dbReference>
<dbReference type="PANTHER" id="PTHR47197">
    <property type="entry name" value="PROTEIN NIRF"/>
    <property type="match status" value="1"/>
</dbReference>
<proteinExistence type="predicted"/>
<protein>
    <recommendedName>
        <fullName evidence="4">YncE family protein</fullName>
    </recommendedName>
</protein>
<evidence type="ECO:0000313" key="2">
    <source>
        <dbReference type="EMBL" id="GLQ25020.1"/>
    </source>
</evidence>
<dbReference type="SUPFAM" id="SSF51004">
    <property type="entry name" value="C-terminal (heme d1) domain of cytochrome cd1-nitrite reductase"/>
    <property type="match status" value="1"/>
</dbReference>
<organism evidence="2 3">
    <name type="scientific">Algimonas ampicilliniresistens</name>
    <dbReference type="NCBI Taxonomy" id="1298735"/>
    <lineage>
        <taxon>Bacteria</taxon>
        <taxon>Pseudomonadati</taxon>
        <taxon>Pseudomonadota</taxon>
        <taxon>Alphaproteobacteria</taxon>
        <taxon>Maricaulales</taxon>
        <taxon>Robiginitomaculaceae</taxon>
        <taxon>Algimonas</taxon>
    </lineage>
</organism>
<dbReference type="InterPro" id="IPR019405">
    <property type="entry name" value="Lactonase_7-beta_prop"/>
</dbReference>
<dbReference type="InterPro" id="IPR015943">
    <property type="entry name" value="WD40/YVTN_repeat-like_dom_sf"/>
</dbReference>
<name>A0ABQ5VC64_9PROT</name>
<accession>A0ABQ5VC64</accession>
<gene>
    <name evidence="2" type="ORF">GCM10007853_28940</name>
</gene>
<dbReference type="InterPro" id="IPR011048">
    <property type="entry name" value="Haem_d1_sf"/>
</dbReference>
<feature type="signal peptide" evidence="1">
    <location>
        <begin position="1"/>
        <end position="19"/>
    </location>
</feature>
<dbReference type="PANTHER" id="PTHR47197:SF3">
    <property type="entry name" value="DIHYDRO-HEME D1 DEHYDROGENASE"/>
    <property type="match status" value="1"/>
</dbReference>
<evidence type="ECO:0008006" key="4">
    <source>
        <dbReference type="Google" id="ProtNLM"/>
    </source>
</evidence>
<comment type="caution">
    <text evidence="2">The sequence shown here is derived from an EMBL/GenBank/DDBJ whole genome shotgun (WGS) entry which is preliminary data.</text>
</comment>
<keyword evidence="3" id="KW-1185">Reference proteome</keyword>
<reference evidence="2" key="1">
    <citation type="journal article" date="2014" name="Int. J. Syst. Evol. Microbiol.">
        <title>Complete genome of a new Firmicutes species belonging to the dominant human colonic microbiota ('Ruminococcus bicirculans') reveals two chromosomes and a selective capacity to utilize plant glucans.</title>
        <authorList>
            <consortium name="NISC Comparative Sequencing Program"/>
            <person name="Wegmann U."/>
            <person name="Louis P."/>
            <person name="Goesmann A."/>
            <person name="Henrissat B."/>
            <person name="Duncan S.H."/>
            <person name="Flint H.J."/>
        </authorList>
    </citation>
    <scope>NUCLEOTIDE SEQUENCE</scope>
    <source>
        <strain evidence="2">NBRC 108219</strain>
    </source>
</reference>
<keyword evidence="1" id="KW-0732">Signal</keyword>
<evidence type="ECO:0000313" key="3">
    <source>
        <dbReference type="Proteomes" id="UP001161391"/>
    </source>
</evidence>
<sequence>MKHWLIGATLSFLAIPALANPLLLVGNKGENSVSFIDLETGEELARPEVSGRAPHEIAPSPDGSQFAVVNYGDNDIDIFDVETRTIVQTIDLGDDTRPHGLKWLADNRIIATTEGNQSIVLLSPDRTVRSIKTNQRGTHMVVVDPAGETAFTANMGAGTLSRIDLTDGAIVSAAAGVEPEGIDITPDGSEVWVSSRGDNHVRIYDADSLELKATIEVGLFPLRLVISPDGQFAVTSNLADGGLSLIDVSSRDVVRTIPVSGSQNAGQVTLLFSADGSRLYAAETGTDTVAEIDFRSGEVLRRLSAGQQGDGLAIIP</sequence>
<feature type="chain" id="PRO_5045867206" description="YncE family protein" evidence="1">
    <location>
        <begin position="20"/>
        <end position="316"/>
    </location>
</feature>
<dbReference type="InterPro" id="IPR051200">
    <property type="entry name" value="Host-pathogen_enzymatic-act"/>
</dbReference>